<dbReference type="HOGENOM" id="CLU_1521397_0_0_1"/>
<sequence>LELLAIAANITQSDCACLDVVLGTLANLYQTFPDPMLDQQVCKAVHASLEKCWVKANQPIFILVMVFNLYVQTSCFAASGPLRCFDHIGILYRRLTYTFMVQSLTAVNLIEIWHEYRPILSDDEIHTLSGAPPNGLTGLVELTMQILSIVPNSTTIEHLFSQFGIIHTYKTLKLTTS</sequence>
<proteinExistence type="predicted"/>
<dbReference type="OrthoDB" id="2423954at2759"/>
<keyword evidence="2" id="KW-1185">Reference proteome</keyword>
<dbReference type="EMBL" id="KN827770">
    <property type="protein sequence ID" value="KIK75924.1"/>
    <property type="molecule type" value="Genomic_DNA"/>
</dbReference>
<dbReference type="InParanoid" id="A0A0D0D6Y3"/>
<dbReference type="AlphaFoldDB" id="A0A0D0D6Y3"/>
<feature type="non-terminal residue" evidence="1">
    <location>
        <position position="1"/>
    </location>
</feature>
<evidence type="ECO:0000313" key="2">
    <source>
        <dbReference type="Proteomes" id="UP000054538"/>
    </source>
</evidence>
<organism evidence="1 2">
    <name type="scientific">Paxillus rubicundulus Ve08.2h10</name>
    <dbReference type="NCBI Taxonomy" id="930991"/>
    <lineage>
        <taxon>Eukaryota</taxon>
        <taxon>Fungi</taxon>
        <taxon>Dikarya</taxon>
        <taxon>Basidiomycota</taxon>
        <taxon>Agaricomycotina</taxon>
        <taxon>Agaricomycetes</taxon>
        <taxon>Agaricomycetidae</taxon>
        <taxon>Boletales</taxon>
        <taxon>Paxilineae</taxon>
        <taxon>Paxillaceae</taxon>
        <taxon>Paxillus</taxon>
    </lineage>
</organism>
<protein>
    <submittedName>
        <fullName evidence="1">Unplaced genomic scaffold scaffold_2948, whole genome shotgun sequence</fullName>
    </submittedName>
</protein>
<evidence type="ECO:0000313" key="1">
    <source>
        <dbReference type="EMBL" id="KIK75924.1"/>
    </source>
</evidence>
<dbReference type="Proteomes" id="UP000054538">
    <property type="component" value="Unassembled WGS sequence"/>
</dbReference>
<reference evidence="2" key="2">
    <citation type="submission" date="2015-01" db="EMBL/GenBank/DDBJ databases">
        <title>Evolutionary Origins and Diversification of the Mycorrhizal Mutualists.</title>
        <authorList>
            <consortium name="DOE Joint Genome Institute"/>
            <consortium name="Mycorrhizal Genomics Consortium"/>
            <person name="Kohler A."/>
            <person name="Kuo A."/>
            <person name="Nagy L.G."/>
            <person name="Floudas D."/>
            <person name="Copeland A."/>
            <person name="Barry K.W."/>
            <person name="Cichocki N."/>
            <person name="Veneault-Fourrey C."/>
            <person name="LaButti K."/>
            <person name="Lindquist E.A."/>
            <person name="Lipzen A."/>
            <person name="Lundell T."/>
            <person name="Morin E."/>
            <person name="Murat C."/>
            <person name="Riley R."/>
            <person name="Ohm R."/>
            <person name="Sun H."/>
            <person name="Tunlid A."/>
            <person name="Henrissat B."/>
            <person name="Grigoriev I.V."/>
            <person name="Hibbett D.S."/>
            <person name="Martin F."/>
        </authorList>
    </citation>
    <scope>NUCLEOTIDE SEQUENCE [LARGE SCALE GENOMIC DNA]</scope>
    <source>
        <strain evidence="2">Ve08.2h10</strain>
    </source>
</reference>
<accession>A0A0D0D6Y3</accession>
<reference evidence="1 2" key="1">
    <citation type="submission" date="2014-04" db="EMBL/GenBank/DDBJ databases">
        <authorList>
            <consortium name="DOE Joint Genome Institute"/>
            <person name="Kuo A."/>
            <person name="Kohler A."/>
            <person name="Jargeat P."/>
            <person name="Nagy L.G."/>
            <person name="Floudas D."/>
            <person name="Copeland A."/>
            <person name="Barry K.W."/>
            <person name="Cichocki N."/>
            <person name="Veneault-Fourrey C."/>
            <person name="LaButti K."/>
            <person name="Lindquist E.A."/>
            <person name="Lipzen A."/>
            <person name="Lundell T."/>
            <person name="Morin E."/>
            <person name="Murat C."/>
            <person name="Sun H."/>
            <person name="Tunlid A."/>
            <person name="Henrissat B."/>
            <person name="Grigoriev I.V."/>
            <person name="Hibbett D.S."/>
            <person name="Martin F."/>
            <person name="Nordberg H.P."/>
            <person name="Cantor M.N."/>
            <person name="Hua S.X."/>
        </authorList>
    </citation>
    <scope>NUCLEOTIDE SEQUENCE [LARGE SCALE GENOMIC DNA]</scope>
    <source>
        <strain evidence="1 2">Ve08.2h10</strain>
    </source>
</reference>
<dbReference type="STRING" id="930991.A0A0D0D6Y3"/>
<name>A0A0D0D6Y3_9AGAM</name>
<gene>
    <name evidence="1" type="ORF">PAXRUDRAFT_171254</name>
</gene>